<evidence type="ECO:0000313" key="1">
    <source>
        <dbReference type="EMBL" id="AHB50076.1"/>
    </source>
</evidence>
<keyword evidence="2" id="KW-1185">Reference proteome</keyword>
<protein>
    <submittedName>
        <fullName evidence="1">Uncharacterized protein</fullName>
    </submittedName>
</protein>
<evidence type="ECO:0000313" key="2">
    <source>
        <dbReference type="Proteomes" id="UP000018542"/>
    </source>
</evidence>
<accession>V5SGS6</accession>
<dbReference type="AlphaFoldDB" id="V5SGS6"/>
<dbReference type="HOGENOM" id="CLU_3356632_0_0_5"/>
<proteinExistence type="predicted"/>
<name>V5SGS6_9HYPH</name>
<dbReference type="Proteomes" id="UP000018542">
    <property type="component" value="Chromosome"/>
</dbReference>
<dbReference type="KEGG" id="hni:W911_06980"/>
<dbReference type="EMBL" id="CP006912">
    <property type="protein sequence ID" value="AHB50076.1"/>
    <property type="molecule type" value="Genomic_DNA"/>
</dbReference>
<organism evidence="1 2">
    <name type="scientific">Hyphomicrobium nitrativorans NL23</name>
    <dbReference type="NCBI Taxonomy" id="1029756"/>
    <lineage>
        <taxon>Bacteria</taxon>
        <taxon>Pseudomonadati</taxon>
        <taxon>Pseudomonadota</taxon>
        <taxon>Alphaproteobacteria</taxon>
        <taxon>Hyphomicrobiales</taxon>
        <taxon>Hyphomicrobiaceae</taxon>
        <taxon>Hyphomicrobium</taxon>
    </lineage>
</organism>
<dbReference type="PATRIC" id="fig|1029756.8.peg.1462"/>
<sequence length="36" mass="4090">MVLKESLINTMSGFYSREQGLLWEKGDELGIEGNMI</sequence>
<gene>
    <name evidence="1" type="ORF">W911_06980</name>
</gene>
<reference evidence="1 2" key="1">
    <citation type="journal article" date="2014" name="Genome Announc.">
        <title>Complete Genome Sequence of Hyphomicrobium nitrativorans Strain NL23, a Denitrifying Bacterium Isolated from Biofilm of a Methanol-Fed Denitrification System Treating Seawater at the Montreal Biodome.</title>
        <authorList>
            <person name="Martineau C."/>
            <person name="Villeneuve C."/>
            <person name="Mauffrey F."/>
            <person name="Villemur R."/>
        </authorList>
    </citation>
    <scope>NUCLEOTIDE SEQUENCE [LARGE SCALE GENOMIC DNA]</scope>
    <source>
        <strain evidence="1">NL23</strain>
    </source>
</reference>